<dbReference type="PROSITE" id="PS51257">
    <property type="entry name" value="PROKAR_LIPOPROTEIN"/>
    <property type="match status" value="1"/>
</dbReference>
<evidence type="ECO:0000313" key="2">
    <source>
        <dbReference type="EMBL" id="KAB8133609.1"/>
    </source>
</evidence>
<evidence type="ECO:0000313" key="3">
    <source>
        <dbReference type="Proteomes" id="UP000480246"/>
    </source>
</evidence>
<protein>
    <submittedName>
        <fullName evidence="2">Uncharacterized protein</fullName>
    </submittedName>
</protein>
<dbReference type="RefSeq" id="WP_153403670.1">
    <property type="nucleotide sequence ID" value="NZ_ML762431.1"/>
</dbReference>
<sequence length="147" mass="17159">MKGSKKKFLLIIFVMVISCSCSSNNNVTENDVILQFVESTVVKGDFKQALQLSKDLKEDQLREIYQEVESGYRDSYNKVDIYVTSDGREYLSYIPDYRIIIELNLSNGDKKLVNNVSVNHPSLEETERIWKSNNWESRIIEFNDNEF</sequence>
<evidence type="ECO:0000256" key="1">
    <source>
        <dbReference type="SAM" id="SignalP"/>
    </source>
</evidence>
<feature type="chain" id="PRO_5038415176" evidence="1">
    <location>
        <begin position="26"/>
        <end position="147"/>
    </location>
</feature>
<name>A0A7C8KUM0_9BACI</name>
<dbReference type="EMBL" id="WEID01000057">
    <property type="protein sequence ID" value="KAB8133609.1"/>
    <property type="molecule type" value="Genomic_DNA"/>
</dbReference>
<feature type="signal peptide" evidence="1">
    <location>
        <begin position="1"/>
        <end position="25"/>
    </location>
</feature>
<organism evidence="2 3">
    <name type="scientific">Gracilibacillus oryzae</name>
    <dbReference type="NCBI Taxonomy" id="1672701"/>
    <lineage>
        <taxon>Bacteria</taxon>
        <taxon>Bacillati</taxon>
        <taxon>Bacillota</taxon>
        <taxon>Bacilli</taxon>
        <taxon>Bacillales</taxon>
        <taxon>Bacillaceae</taxon>
        <taxon>Gracilibacillus</taxon>
    </lineage>
</organism>
<keyword evidence="3" id="KW-1185">Reference proteome</keyword>
<comment type="caution">
    <text evidence="2">The sequence shown here is derived from an EMBL/GenBank/DDBJ whole genome shotgun (WGS) entry which is preliminary data.</text>
</comment>
<dbReference type="Proteomes" id="UP000480246">
    <property type="component" value="Unassembled WGS sequence"/>
</dbReference>
<accession>A0A7C8KUM0</accession>
<gene>
    <name evidence="2" type="ORF">F9U64_11910</name>
</gene>
<reference evidence="2 3" key="1">
    <citation type="submission" date="2019-10" db="EMBL/GenBank/DDBJ databases">
        <title>Gracilibacillus sp. nov. isolated from rice seeds.</title>
        <authorList>
            <person name="He S."/>
        </authorList>
    </citation>
    <scope>NUCLEOTIDE SEQUENCE [LARGE SCALE GENOMIC DNA]</scope>
    <source>
        <strain evidence="2 3">TD8</strain>
    </source>
</reference>
<dbReference type="AlphaFoldDB" id="A0A7C8KUM0"/>
<proteinExistence type="predicted"/>
<keyword evidence="1" id="KW-0732">Signal</keyword>